<dbReference type="PROSITE" id="PS00449">
    <property type="entry name" value="ATPASE_A"/>
    <property type="match status" value="1"/>
</dbReference>
<gene>
    <name evidence="14" type="primary">atp6</name>
</gene>
<keyword evidence="11" id="KW-0066">ATP synthesis</keyword>
<dbReference type="AlphaFoldDB" id="A0A2D0W3P0"/>
<feature type="transmembrane region" description="Helical" evidence="13">
    <location>
        <begin position="118"/>
        <end position="137"/>
    </location>
</feature>
<keyword evidence="6 13" id="KW-0812">Transmembrane</keyword>
<proteinExistence type="inferred from homology"/>
<dbReference type="EMBL" id="KU920675">
    <property type="protein sequence ID" value="APD15044.1"/>
    <property type="molecule type" value="Genomic_DNA"/>
</dbReference>
<evidence type="ECO:0000256" key="12">
    <source>
        <dbReference type="RuleBase" id="RU004450"/>
    </source>
</evidence>
<organism evidence="14">
    <name type="scientific">Zygosaccharomyces mellis</name>
    <dbReference type="NCBI Taxonomy" id="42258"/>
    <lineage>
        <taxon>Eukaryota</taxon>
        <taxon>Fungi</taxon>
        <taxon>Dikarya</taxon>
        <taxon>Ascomycota</taxon>
        <taxon>Saccharomycotina</taxon>
        <taxon>Saccharomycetes</taxon>
        <taxon>Saccharomycetales</taxon>
        <taxon>Saccharomycetaceae</taxon>
        <taxon>Zygosaccharomyces</taxon>
    </lineage>
</organism>
<dbReference type="SUPFAM" id="SSF81336">
    <property type="entry name" value="F1F0 ATP synthase subunit A"/>
    <property type="match status" value="1"/>
</dbReference>
<dbReference type="GO" id="GO:0005743">
    <property type="term" value="C:mitochondrial inner membrane"/>
    <property type="evidence" value="ECO:0007669"/>
    <property type="project" value="UniProtKB-SubCell"/>
</dbReference>
<dbReference type="InterPro" id="IPR023011">
    <property type="entry name" value="ATP_synth_F0_asu_AS"/>
</dbReference>
<keyword evidence="5" id="KW-0138">CF(0)</keyword>
<keyword evidence="8 13" id="KW-1133">Transmembrane helix</keyword>
<feature type="transmembrane region" description="Helical" evidence="13">
    <location>
        <begin position="216"/>
        <end position="243"/>
    </location>
</feature>
<evidence type="ECO:0000256" key="6">
    <source>
        <dbReference type="ARBA" id="ARBA00022692"/>
    </source>
</evidence>
<dbReference type="GO" id="GO:0016787">
    <property type="term" value="F:hydrolase activity"/>
    <property type="evidence" value="ECO:0007669"/>
    <property type="project" value="UniProtKB-KW"/>
</dbReference>
<feature type="transmembrane region" description="Helical" evidence="13">
    <location>
        <begin position="33"/>
        <end position="57"/>
    </location>
</feature>
<evidence type="ECO:0000256" key="4">
    <source>
        <dbReference type="ARBA" id="ARBA00022448"/>
    </source>
</evidence>
<keyword evidence="14" id="KW-0496">Mitochondrion</keyword>
<geneLocation type="mitochondrion" evidence="14"/>
<sequence>MFNLLNTYINSPLDQFEIRTFMGFVSPFYDLSFLNFTTFTLYSLIVLLLVVVLNTLTTNNGRIIGSRWLVSQEAIYDTILNMVKGQIGGKSWGYYFPFIYTFFIFIFTANLISMIPYSFALASHLVFIITLSTVIWLGNTILGLYKHGWVFFGLFVPGGTPLPLVPLLVLIELLSYVARAASLGLRLSANILAGHLLMIILAGLTLNLMSINVFTFVFGFVPLVGILAILCLEFAIAMIQSYVWSVLTCSYLKDSLYLH</sequence>
<dbReference type="GO" id="GO:0046933">
    <property type="term" value="F:proton-transporting ATP synthase activity, rotational mechanism"/>
    <property type="evidence" value="ECO:0007669"/>
    <property type="project" value="TreeGrafter"/>
</dbReference>
<dbReference type="RefSeq" id="YP_009444438.1">
    <property type="nucleotide sequence ID" value="NC_036374.1"/>
</dbReference>
<evidence type="ECO:0000256" key="8">
    <source>
        <dbReference type="ARBA" id="ARBA00022989"/>
    </source>
</evidence>
<protein>
    <recommendedName>
        <fullName evidence="3 12">ATP synthase subunit a</fullName>
    </recommendedName>
</protein>
<evidence type="ECO:0000256" key="9">
    <source>
        <dbReference type="ARBA" id="ARBA00023065"/>
    </source>
</evidence>
<keyword evidence="7" id="KW-0375">Hydrogen ion transport</keyword>
<evidence type="ECO:0000256" key="7">
    <source>
        <dbReference type="ARBA" id="ARBA00022781"/>
    </source>
</evidence>
<evidence type="ECO:0000313" key="14">
    <source>
        <dbReference type="EMBL" id="APD15044.1"/>
    </source>
</evidence>
<dbReference type="CDD" id="cd00310">
    <property type="entry name" value="ATP-synt_Fo_a_6"/>
    <property type="match status" value="1"/>
</dbReference>
<dbReference type="PANTHER" id="PTHR11410:SF0">
    <property type="entry name" value="ATP SYNTHASE SUBUNIT A"/>
    <property type="match status" value="1"/>
</dbReference>
<dbReference type="FunFam" id="1.20.120.220:FF:000003">
    <property type="entry name" value="ATP synthase subunit a"/>
    <property type="match status" value="1"/>
</dbReference>
<keyword evidence="10 13" id="KW-0472">Membrane</keyword>
<dbReference type="InterPro" id="IPR000568">
    <property type="entry name" value="ATP_synth_F0_asu"/>
</dbReference>
<evidence type="ECO:0000256" key="11">
    <source>
        <dbReference type="ARBA" id="ARBA00023310"/>
    </source>
</evidence>
<keyword evidence="14" id="KW-0378">Hydrolase</keyword>
<comment type="similarity">
    <text evidence="2">Belongs to the ATPase A chain family.</text>
</comment>
<feature type="transmembrane region" description="Helical" evidence="13">
    <location>
        <begin position="149"/>
        <end position="171"/>
    </location>
</feature>
<evidence type="ECO:0000256" key="10">
    <source>
        <dbReference type="ARBA" id="ARBA00023136"/>
    </source>
</evidence>
<dbReference type="GO" id="GO:0045259">
    <property type="term" value="C:proton-transporting ATP synthase complex"/>
    <property type="evidence" value="ECO:0007669"/>
    <property type="project" value="UniProtKB-KW"/>
</dbReference>
<dbReference type="PRINTS" id="PR00123">
    <property type="entry name" value="ATPASEA"/>
</dbReference>
<dbReference type="PANTHER" id="PTHR11410">
    <property type="entry name" value="ATP SYNTHASE SUBUNIT A"/>
    <property type="match status" value="1"/>
</dbReference>
<dbReference type="InterPro" id="IPR035908">
    <property type="entry name" value="F0_ATP_A_sf"/>
</dbReference>
<dbReference type="Gene3D" id="1.20.120.220">
    <property type="entry name" value="ATP synthase, F0 complex, subunit A"/>
    <property type="match status" value="1"/>
</dbReference>
<dbReference type="InterPro" id="IPR045083">
    <property type="entry name" value="ATP_synth_F0_asu_bact/mt"/>
</dbReference>
<evidence type="ECO:0000256" key="2">
    <source>
        <dbReference type="ARBA" id="ARBA00006810"/>
    </source>
</evidence>
<evidence type="ECO:0000256" key="1">
    <source>
        <dbReference type="ARBA" id="ARBA00004448"/>
    </source>
</evidence>
<evidence type="ECO:0000256" key="13">
    <source>
        <dbReference type="SAM" id="Phobius"/>
    </source>
</evidence>
<comment type="subcellular location">
    <subcellularLocation>
        <location evidence="1 12">Mitochondrion inner membrane</location>
        <topology evidence="1 12">Multi-pass membrane protein</topology>
    </subcellularLocation>
</comment>
<dbReference type="Pfam" id="PF00119">
    <property type="entry name" value="ATP-synt_A"/>
    <property type="match status" value="1"/>
</dbReference>
<keyword evidence="9" id="KW-0406">Ion transport</keyword>
<feature type="transmembrane region" description="Helical" evidence="13">
    <location>
        <begin position="92"/>
        <end position="112"/>
    </location>
</feature>
<reference evidence="14" key="1">
    <citation type="journal article" date="2017" name="Genome Biol. Evol.">
        <title>Genetic Drift and Indel Mutation in the Evolution of Yeast Mitochondrial Genome Size.</title>
        <authorList>
            <person name="Xiao S."/>
            <person name="Nguyen D.T."/>
            <person name="Wu B."/>
            <person name="Hao W."/>
        </authorList>
    </citation>
    <scope>NUCLEOTIDE SEQUENCE</scope>
    <source>
        <strain evidence="14">Y-12628</strain>
    </source>
</reference>
<name>A0A2D0W3P0_9SACH</name>
<accession>A0A2D0W3P0</accession>
<dbReference type="NCBIfam" id="TIGR01131">
    <property type="entry name" value="ATP_synt_6_or_A"/>
    <property type="match status" value="1"/>
</dbReference>
<feature type="transmembrane region" description="Helical" evidence="13">
    <location>
        <begin position="191"/>
        <end position="209"/>
    </location>
</feature>
<evidence type="ECO:0000256" key="3">
    <source>
        <dbReference type="ARBA" id="ARBA00021312"/>
    </source>
</evidence>
<evidence type="ECO:0000256" key="5">
    <source>
        <dbReference type="ARBA" id="ARBA00022547"/>
    </source>
</evidence>
<dbReference type="HAMAP" id="MF_01393">
    <property type="entry name" value="ATP_synth_a_bact"/>
    <property type="match status" value="1"/>
</dbReference>
<keyword evidence="4" id="KW-0813">Transport</keyword>
<dbReference type="GeneID" id="35198583"/>